<dbReference type="PROSITE" id="PS50987">
    <property type="entry name" value="HTH_ARSR_2"/>
    <property type="match status" value="1"/>
</dbReference>
<evidence type="ECO:0000313" key="6">
    <source>
        <dbReference type="Proteomes" id="UP001324634"/>
    </source>
</evidence>
<feature type="domain" description="HTH arsR-type" evidence="4">
    <location>
        <begin position="5"/>
        <end position="97"/>
    </location>
</feature>
<accession>A0AAX4HTS8</accession>
<proteinExistence type="predicted"/>
<evidence type="ECO:0000256" key="3">
    <source>
        <dbReference type="ARBA" id="ARBA00023163"/>
    </source>
</evidence>
<dbReference type="GO" id="GO:0003700">
    <property type="term" value="F:DNA-binding transcription factor activity"/>
    <property type="evidence" value="ECO:0007669"/>
    <property type="project" value="InterPro"/>
</dbReference>
<keyword evidence="1" id="KW-0805">Transcription regulation</keyword>
<sequence length="97" mass="11222">MDLSIMQDKCDEVAGLLKQFAHPQRLLILCYLSDGEKQVSEIQNAVGLSQSHTSQFLKRMQNEGLLGLRREKNFSFYYIENPLVLKLLKAMQKIFCQ</sequence>
<dbReference type="Pfam" id="PF01022">
    <property type="entry name" value="HTH_5"/>
    <property type="match status" value="1"/>
</dbReference>
<dbReference type="CDD" id="cd00090">
    <property type="entry name" value="HTH_ARSR"/>
    <property type="match status" value="1"/>
</dbReference>
<dbReference type="PANTHER" id="PTHR33154">
    <property type="entry name" value="TRANSCRIPTIONAL REGULATOR, ARSR FAMILY"/>
    <property type="match status" value="1"/>
</dbReference>
<dbReference type="InterPro" id="IPR051081">
    <property type="entry name" value="HTH_MetalResp_TranReg"/>
</dbReference>
<dbReference type="RefSeq" id="WP_321399336.1">
    <property type="nucleotide sequence ID" value="NZ_CP139487.1"/>
</dbReference>
<keyword evidence="6" id="KW-1185">Reference proteome</keyword>
<keyword evidence="2" id="KW-0238">DNA-binding</keyword>
<reference evidence="5 6" key="1">
    <citation type="submission" date="2023-11" db="EMBL/GenBank/DDBJ databases">
        <title>Peredibacter starrii A3.12.</title>
        <authorList>
            <person name="Mitchell R.J."/>
        </authorList>
    </citation>
    <scope>NUCLEOTIDE SEQUENCE [LARGE SCALE GENOMIC DNA]</scope>
    <source>
        <strain evidence="5 6">A3.12</strain>
    </source>
</reference>
<dbReference type="Gene3D" id="1.10.10.10">
    <property type="entry name" value="Winged helix-like DNA-binding domain superfamily/Winged helix DNA-binding domain"/>
    <property type="match status" value="1"/>
</dbReference>
<dbReference type="AlphaFoldDB" id="A0AAX4HTS8"/>
<dbReference type="InterPro" id="IPR011991">
    <property type="entry name" value="ArsR-like_HTH"/>
</dbReference>
<keyword evidence="3" id="KW-0804">Transcription</keyword>
<dbReference type="SMART" id="SM00418">
    <property type="entry name" value="HTH_ARSR"/>
    <property type="match status" value="1"/>
</dbReference>
<dbReference type="InterPro" id="IPR001845">
    <property type="entry name" value="HTH_ArsR_DNA-bd_dom"/>
</dbReference>
<dbReference type="InterPro" id="IPR036390">
    <property type="entry name" value="WH_DNA-bd_sf"/>
</dbReference>
<dbReference type="PRINTS" id="PR00778">
    <property type="entry name" value="HTHARSR"/>
</dbReference>
<name>A0AAX4HTS8_9BACT</name>
<evidence type="ECO:0000256" key="2">
    <source>
        <dbReference type="ARBA" id="ARBA00023125"/>
    </source>
</evidence>
<dbReference type="Proteomes" id="UP001324634">
    <property type="component" value="Chromosome"/>
</dbReference>
<evidence type="ECO:0000259" key="4">
    <source>
        <dbReference type="PROSITE" id="PS50987"/>
    </source>
</evidence>
<dbReference type="InterPro" id="IPR036388">
    <property type="entry name" value="WH-like_DNA-bd_sf"/>
</dbReference>
<evidence type="ECO:0000313" key="5">
    <source>
        <dbReference type="EMBL" id="WPU66784.1"/>
    </source>
</evidence>
<dbReference type="KEGG" id="psti:SOO65_08490"/>
<gene>
    <name evidence="5" type="ORF">SOO65_08490</name>
</gene>
<dbReference type="PANTHER" id="PTHR33154:SF28">
    <property type="entry name" value="HTH-TYPE TRANSCRIPTIONAL REGULATOR YGAV-RELATED"/>
    <property type="match status" value="1"/>
</dbReference>
<dbReference type="EMBL" id="CP139487">
    <property type="protein sequence ID" value="WPU66784.1"/>
    <property type="molecule type" value="Genomic_DNA"/>
</dbReference>
<organism evidence="5 6">
    <name type="scientific">Peredibacter starrii</name>
    <dbReference type="NCBI Taxonomy" id="28202"/>
    <lineage>
        <taxon>Bacteria</taxon>
        <taxon>Pseudomonadati</taxon>
        <taxon>Bdellovibrionota</taxon>
        <taxon>Bacteriovoracia</taxon>
        <taxon>Bacteriovoracales</taxon>
        <taxon>Bacteriovoracaceae</taxon>
        <taxon>Peredibacter</taxon>
    </lineage>
</organism>
<dbReference type="NCBIfam" id="NF033788">
    <property type="entry name" value="HTH_metalloreg"/>
    <property type="match status" value="1"/>
</dbReference>
<dbReference type="SUPFAM" id="SSF46785">
    <property type="entry name" value="Winged helix' DNA-binding domain"/>
    <property type="match status" value="1"/>
</dbReference>
<protein>
    <submittedName>
        <fullName evidence="5">Metalloregulator ArsR/SmtB family transcription factor</fullName>
    </submittedName>
</protein>
<dbReference type="GO" id="GO:0003677">
    <property type="term" value="F:DNA binding"/>
    <property type="evidence" value="ECO:0007669"/>
    <property type="project" value="UniProtKB-KW"/>
</dbReference>
<evidence type="ECO:0000256" key="1">
    <source>
        <dbReference type="ARBA" id="ARBA00023015"/>
    </source>
</evidence>